<reference evidence="1 2" key="1">
    <citation type="submission" date="2013-08" db="EMBL/GenBank/DDBJ databases">
        <authorList>
            <person name="Weinstock G."/>
            <person name="Sodergren E."/>
            <person name="Wylie T."/>
            <person name="Fulton L."/>
            <person name="Fulton R."/>
            <person name="Fronick C."/>
            <person name="O'Laughlin M."/>
            <person name="Godfrey J."/>
            <person name="Miner T."/>
            <person name="Herter B."/>
            <person name="Appelbaum E."/>
            <person name="Cordes M."/>
            <person name="Lek S."/>
            <person name="Wollam A."/>
            <person name="Pepin K.H."/>
            <person name="Palsikar V.B."/>
            <person name="Mitreva M."/>
            <person name="Wilson R.K."/>
        </authorList>
    </citation>
    <scope>NUCLEOTIDE SEQUENCE [LARGE SCALE GENOMIC DNA]</scope>
    <source>
        <strain evidence="1 2">ATCC 12856</strain>
    </source>
</reference>
<organism evidence="1 2">
    <name type="scientific">Aneurinibacillus aneurinilyticus ATCC 12856</name>
    <dbReference type="NCBI Taxonomy" id="649747"/>
    <lineage>
        <taxon>Bacteria</taxon>
        <taxon>Bacillati</taxon>
        <taxon>Bacillota</taxon>
        <taxon>Bacilli</taxon>
        <taxon>Bacillales</taxon>
        <taxon>Paenibacillaceae</taxon>
        <taxon>Aneurinibacillus group</taxon>
        <taxon>Aneurinibacillus</taxon>
    </lineage>
</organism>
<comment type="caution">
    <text evidence="1">The sequence shown here is derived from an EMBL/GenBank/DDBJ whole genome shotgun (WGS) entry which is preliminary data.</text>
</comment>
<protein>
    <submittedName>
        <fullName evidence="1">Uncharacterized protein</fullName>
    </submittedName>
</protein>
<evidence type="ECO:0000313" key="1">
    <source>
        <dbReference type="EMBL" id="ERI10752.1"/>
    </source>
</evidence>
<dbReference type="STRING" id="649747.HMPREF0083_01170"/>
<evidence type="ECO:0000313" key="2">
    <source>
        <dbReference type="Proteomes" id="UP000016511"/>
    </source>
</evidence>
<name>U1YF93_ANEAE</name>
<sequence length="39" mass="4401">MLMGIAILSTVYVTTSEYFQYDEYLNISTLKCSFSIPTG</sequence>
<dbReference type="EMBL" id="AWSJ01000071">
    <property type="protein sequence ID" value="ERI10752.1"/>
    <property type="molecule type" value="Genomic_DNA"/>
</dbReference>
<proteinExistence type="predicted"/>
<keyword evidence="2" id="KW-1185">Reference proteome</keyword>
<accession>U1YF93</accession>
<dbReference type="PATRIC" id="fig|649747.3.peg.1062"/>
<dbReference type="HOGENOM" id="CLU_3303884_0_0_9"/>
<dbReference type="Proteomes" id="UP000016511">
    <property type="component" value="Unassembled WGS sequence"/>
</dbReference>
<dbReference type="AlphaFoldDB" id="U1YF93"/>
<gene>
    <name evidence="1" type="ORF">HMPREF0083_01170</name>
</gene>